<evidence type="ECO:0000259" key="4">
    <source>
        <dbReference type="Pfam" id="PF00171"/>
    </source>
</evidence>
<dbReference type="SUPFAM" id="SSF53720">
    <property type="entry name" value="ALDH-like"/>
    <property type="match status" value="1"/>
</dbReference>
<evidence type="ECO:0000256" key="3">
    <source>
        <dbReference type="ARBA" id="ARBA00049194"/>
    </source>
</evidence>
<comment type="catalytic activity">
    <reaction evidence="3">
        <text>an aldehyde + NAD(+) + H2O = a carboxylate + NADH + 2 H(+)</text>
        <dbReference type="Rhea" id="RHEA:16185"/>
        <dbReference type="ChEBI" id="CHEBI:15377"/>
        <dbReference type="ChEBI" id="CHEBI:15378"/>
        <dbReference type="ChEBI" id="CHEBI:17478"/>
        <dbReference type="ChEBI" id="CHEBI:29067"/>
        <dbReference type="ChEBI" id="CHEBI:57540"/>
        <dbReference type="ChEBI" id="CHEBI:57945"/>
        <dbReference type="EC" id="1.2.1.3"/>
    </reaction>
</comment>
<accession>A0AA35M091</accession>
<evidence type="ECO:0000313" key="5">
    <source>
        <dbReference type="EMBL" id="CAI6088106.1"/>
    </source>
</evidence>
<dbReference type="PANTHER" id="PTHR11699">
    <property type="entry name" value="ALDEHYDE DEHYDROGENASE-RELATED"/>
    <property type="match status" value="1"/>
</dbReference>
<organism evidence="5 6">
    <name type="scientific">Clonostachys chloroleuca</name>
    <dbReference type="NCBI Taxonomy" id="1926264"/>
    <lineage>
        <taxon>Eukaryota</taxon>
        <taxon>Fungi</taxon>
        <taxon>Dikarya</taxon>
        <taxon>Ascomycota</taxon>
        <taxon>Pezizomycotina</taxon>
        <taxon>Sordariomycetes</taxon>
        <taxon>Hypocreomycetidae</taxon>
        <taxon>Hypocreales</taxon>
        <taxon>Bionectriaceae</taxon>
        <taxon>Clonostachys</taxon>
    </lineage>
</organism>
<dbReference type="Pfam" id="PF00171">
    <property type="entry name" value="Aldedh"/>
    <property type="match status" value="2"/>
</dbReference>
<dbReference type="Proteomes" id="UP001160390">
    <property type="component" value="Unassembled WGS sequence"/>
</dbReference>
<feature type="domain" description="Aldehyde dehydrogenase" evidence="4">
    <location>
        <begin position="1"/>
        <end position="31"/>
    </location>
</feature>
<proteinExistence type="inferred from homology"/>
<feature type="domain" description="Aldehyde dehydrogenase" evidence="4">
    <location>
        <begin position="34"/>
        <end position="129"/>
    </location>
</feature>
<dbReference type="InterPro" id="IPR016161">
    <property type="entry name" value="Ald_DH/histidinol_DH"/>
</dbReference>
<evidence type="ECO:0000256" key="1">
    <source>
        <dbReference type="ARBA" id="ARBA00009986"/>
    </source>
</evidence>
<reference evidence="5" key="1">
    <citation type="submission" date="2023-01" db="EMBL/GenBank/DDBJ databases">
        <authorList>
            <person name="Piombo E."/>
        </authorList>
    </citation>
    <scope>NUCLEOTIDE SEQUENCE</scope>
</reference>
<dbReference type="AlphaFoldDB" id="A0AA35M091"/>
<dbReference type="GO" id="GO:0004029">
    <property type="term" value="F:aldehyde dehydrogenase (NAD+) activity"/>
    <property type="evidence" value="ECO:0007669"/>
    <property type="project" value="UniProtKB-EC"/>
</dbReference>
<comment type="caution">
    <text evidence="5">The sequence shown here is derived from an EMBL/GenBank/DDBJ whole genome shotgun (WGS) entry which is preliminary data.</text>
</comment>
<name>A0AA35M091_9HYPO</name>
<dbReference type="Gene3D" id="3.40.309.10">
    <property type="entry name" value="Aldehyde Dehydrogenase, Chain A, domain 2"/>
    <property type="match status" value="1"/>
</dbReference>
<dbReference type="InterPro" id="IPR015590">
    <property type="entry name" value="Aldehyde_DH_dom"/>
</dbReference>
<protein>
    <recommendedName>
        <fullName evidence="2">aldehyde dehydrogenase (NAD(+))</fullName>
        <ecNumber evidence="2">1.2.1.3</ecNumber>
    </recommendedName>
</protein>
<keyword evidence="6" id="KW-1185">Reference proteome</keyword>
<dbReference type="EC" id="1.2.1.3" evidence="2"/>
<gene>
    <name evidence="5" type="ORF">CCHLO57077_00015647</name>
</gene>
<evidence type="ECO:0000313" key="6">
    <source>
        <dbReference type="Proteomes" id="UP001160390"/>
    </source>
</evidence>
<evidence type="ECO:0000256" key="2">
    <source>
        <dbReference type="ARBA" id="ARBA00024226"/>
    </source>
</evidence>
<dbReference type="EMBL" id="CABFNP030000813">
    <property type="protein sequence ID" value="CAI6088106.1"/>
    <property type="molecule type" value="Genomic_DNA"/>
</dbReference>
<dbReference type="Gene3D" id="3.40.605.10">
    <property type="entry name" value="Aldehyde Dehydrogenase, Chain A, domain 1"/>
    <property type="match status" value="1"/>
</dbReference>
<dbReference type="InterPro" id="IPR016162">
    <property type="entry name" value="Ald_DH_N"/>
</dbReference>
<dbReference type="InterPro" id="IPR016163">
    <property type="entry name" value="Ald_DH_C"/>
</dbReference>
<comment type="similarity">
    <text evidence="1">Belongs to the aldehyde dehydrogenase family.</text>
</comment>
<sequence length="134" mass="15006">MGALVDKKAIERVKKYVEIGKKEGATLVTGGYAVEEEIFGPVMRVLKWSDEVTLWKEVNSVEYGLTGSVYTTNTATAQKAVEKMEAGYCWINNSAKHFMGMPFGGYKQSGMGREHDLQELYEMTQLKAVHMSLE</sequence>